<evidence type="ECO:0000313" key="2">
    <source>
        <dbReference type="EMBL" id="BBH51758.1"/>
    </source>
</evidence>
<accession>A0A4P2VHJ2</accession>
<protein>
    <recommendedName>
        <fullName evidence="4">DUF1003 domain-containing protein</fullName>
    </recommendedName>
</protein>
<dbReference type="RefSeq" id="WP_130605612.1">
    <property type="nucleotide sequence ID" value="NZ_AP019368.1"/>
</dbReference>
<dbReference type="EMBL" id="AP019368">
    <property type="protein sequence ID" value="BBH51758.1"/>
    <property type="molecule type" value="Genomic_DNA"/>
</dbReference>
<organism evidence="2 3">
    <name type="scientific">Fluviispira sanaruensis</name>
    <dbReference type="NCBI Taxonomy" id="2493639"/>
    <lineage>
        <taxon>Bacteria</taxon>
        <taxon>Pseudomonadati</taxon>
        <taxon>Bdellovibrionota</taxon>
        <taxon>Oligoflexia</taxon>
        <taxon>Silvanigrellales</taxon>
        <taxon>Silvanigrellaceae</taxon>
        <taxon>Fluviispira</taxon>
    </lineage>
</organism>
<keyword evidence="1" id="KW-1133">Transmembrane helix</keyword>
<reference evidence="2 3" key="1">
    <citation type="submission" date="2018-12" db="EMBL/GenBank/DDBJ databases">
        <title>Rubrispira sanarue gen. nov., sp., nov., a member of the order Silvanigrellales, isolated from a brackish lake in Hamamatsu Japan.</title>
        <authorList>
            <person name="Maejima Y."/>
            <person name="Iino T."/>
            <person name="Muraguchi Y."/>
            <person name="Fukuda K."/>
            <person name="Nojiri H."/>
            <person name="Ohkuma M."/>
            <person name="Moriuchi R."/>
            <person name="Dohra H."/>
            <person name="Kimbara K."/>
            <person name="Shintani M."/>
        </authorList>
    </citation>
    <scope>NUCLEOTIDE SEQUENCE [LARGE SCALE GENOMIC DNA]</scope>
    <source>
        <strain evidence="2 3">RF1110005</strain>
    </source>
</reference>
<keyword evidence="3" id="KW-1185">Reference proteome</keyword>
<dbReference type="OrthoDB" id="9795736at2"/>
<sequence length="182" mass="21464">MQLAKRKLKSFKEIRDKSGNSFYEFSTSWWALLFFISLVGGCVIWNTFMAPTLKFDPYPYNGLRTVLALLGAIQTPILLLYSRKSTDYRKSLLEQDYELEKKIFKKIEIIESEIKHDREMYLKEFKQISRLTRKLSGRKKKVKNLENIKMENNDLLKAEIQKSEILKNKKAEKIESVEKISA</sequence>
<dbReference type="Proteomes" id="UP000291236">
    <property type="component" value="Chromosome"/>
</dbReference>
<evidence type="ECO:0000313" key="3">
    <source>
        <dbReference type="Proteomes" id="UP000291236"/>
    </source>
</evidence>
<dbReference type="AlphaFoldDB" id="A0A4P2VHJ2"/>
<proteinExistence type="predicted"/>
<feature type="transmembrane region" description="Helical" evidence="1">
    <location>
        <begin position="60"/>
        <end position="81"/>
    </location>
</feature>
<evidence type="ECO:0008006" key="4">
    <source>
        <dbReference type="Google" id="ProtNLM"/>
    </source>
</evidence>
<dbReference type="InterPro" id="IPR010406">
    <property type="entry name" value="DUF1003"/>
</dbReference>
<feature type="transmembrane region" description="Helical" evidence="1">
    <location>
        <begin position="21"/>
        <end position="48"/>
    </location>
</feature>
<keyword evidence="1" id="KW-0472">Membrane</keyword>
<dbReference type="KEGG" id="sbf:JCM31447_01750"/>
<dbReference type="Pfam" id="PF06210">
    <property type="entry name" value="DUF1003"/>
    <property type="match status" value="1"/>
</dbReference>
<name>A0A4P2VHJ2_FLUSA</name>
<evidence type="ECO:0000256" key="1">
    <source>
        <dbReference type="SAM" id="Phobius"/>
    </source>
</evidence>
<keyword evidence="1" id="KW-0812">Transmembrane</keyword>
<gene>
    <name evidence="2" type="ORF">JCM31447_01750</name>
</gene>